<feature type="region of interest" description="Disordered" evidence="2">
    <location>
        <begin position="384"/>
        <end position="439"/>
    </location>
</feature>
<feature type="compositionally biased region" description="Polar residues" evidence="2">
    <location>
        <begin position="177"/>
        <end position="188"/>
    </location>
</feature>
<evidence type="ECO:0000256" key="2">
    <source>
        <dbReference type="SAM" id="MobiDB-lite"/>
    </source>
</evidence>
<feature type="compositionally biased region" description="Pro residues" evidence="2">
    <location>
        <begin position="293"/>
        <end position="306"/>
    </location>
</feature>
<feature type="region of interest" description="Disordered" evidence="2">
    <location>
        <begin position="713"/>
        <end position="753"/>
    </location>
</feature>
<feature type="region of interest" description="Disordered" evidence="2">
    <location>
        <begin position="1"/>
        <end position="162"/>
    </location>
</feature>
<keyword evidence="1" id="KW-0175">Coiled coil</keyword>
<reference evidence="3" key="1">
    <citation type="submission" date="2023-04" db="EMBL/GenBank/DDBJ databases">
        <title>Black Yeasts Isolated from many extreme environments.</title>
        <authorList>
            <person name="Coleine C."/>
            <person name="Stajich J.E."/>
            <person name="Selbmann L."/>
        </authorList>
    </citation>
    <scope>NUCLEOTIDE SEQUENCE</scope>
    <source>
        <strain evidence="3">CCFEE 5312</strain>
    </source>
</reference>
<feature type="compositionally biased region" description="Basic and acidic residues" evidence="2">
    <location>
        <begin position="402"/>
        <end position="413"/>
    </location>
</feature>
<feature type="region of interest" description="Disordered" evidence="2">
    <location>
        <begin position="489"/>
        <end position="522"/>
    </location>
</feature>
<protein>
    <submittedName>
        <fullName evidence="3">Uncharacterized protein</fullName>
    </submittedName>
</protein>
<accession>A0AAJ0GDS8</accession>
<feature type="compositionally biased region" description="Low complexity" evidence="2">
    <location>
        <begin position="658"/>
        <end position="671"/>
    </location>
</feature>
<keyword evidence="4" id="KW-1185">Reference proteome</keyword>
<feature type="compositionally biased region" description="Polar residues" evidence="2">
    <location>
        <begin position="713"/>
        <end position="729"/>
    </location>
</feature>
<evidence type="ECO:0000256" key="1">
    <source>
        <dbReference type="SAM" id="Coils"/>
    </source>
</evidence>
<evidence type="ECO:0000313" key="3">
    <source>
        <dbReference type="EMBL" id="KAK3054027.1"/>
    </source>
</evidence>
<organism evidence="3 4">
    <name type="scientific">Extremus antarcticus</name>
    <dbReference type="NCBI Taxonomy" id="702011"/>
    <lineage>
        <taxon>Eukaryota</taxon>
        <taxon>Fungi</taxon>
        <taxon>Dikarya</taxon>
        <taxon>Ascomycota</taxon>
        <taxon>Pezizomycotina</taxon>
        <taxon>Dothideomycetes</taxon>
        <taxon>Dothideomycetidae</taxon>
        <taxon>Mycosphaerellales</taxon>
        <taxon>Extremaceae</taxon>
        <taxon>Extremus</taxon>
    </lineage>
</organism>
<feature type="region of interest" description="Disordered" evidence="2">
    <location>
        <begin position="460"/>
        <end position="479"/>
    </location>
</feature>
<dbReference type="Proteomes" id="UP001271007">
    <property type="component" value="Unassembled WGS sequence"/>
</dbReference>
<feature type="compositionally biased region" description="Low complexity" evidence="2">
    <location>
        <begin position="782"/>
        <end position="792"/>
    </location>
</feature>
<sequence length="1257" mass="137000">MNQQQHDNLPPPPPRSPNVISPNGSPFAAQHRRPVSMIVQQRPSLTTNIARTLGAPHSAHTLAPPGPHPFSPATPSALNPHSPGGGLSPSSASPRTMEPYNPRQWSHRGGQVSGTQMVFQQRSSMTPSTREVTGMEGAMPSPPPPYSPETPDSLGLGARGSPLLLDTSSLTASPVVADNSSVNQSPQVPMSPAFPPPPGQSSRHRERSTSGLANTRGFFSLSGLRGKSNTNAELIATHSVHVPEFDEPRAPAARRAASTGHLQSSSVLTVVTPSGSGAAGRGSPDNSSWQPGMPLPGPPPGPPPPGMRSQSLNRYPPTTSRSNSQTSEHSLDTQQARRAAARSTLGPIPPTPADWVDSDAIPHQSVVSQIVVSPLSSVDQDYQPLRIDTGTSQDAALSRRPAQRERSAGGLHERRSRSGAKDRNSRIISPVSDDERPFDSLFATSEGSISRRREHMRTISALASPAADSRPTSSGDTRVESQVHNIAPTNVLTPPYTPAVGKLEDHSTKIQPLKVPGSASSERPISHILHHPVIESATMPAPLEPSRPPSSSSAMASAKLDVFFTQSIERHRAFVEKEATAASDEERLELFANFMVHESRLRRDRYPAAYNGMAGDILDLTRDMWRSYTRQGKRVPTPSTSMSSYDATAPFWGSDGQPASANANMPSSASSFGDYTPGTDAASNYDTMESGVVERAESRQWVQVFKPSLSPIQSMAASTVPEESSSRGRTASRWWEPSNSGSGSIGKPERIEKSHRETKYMGISPALFQETSEDSPQPSRHTGSTPGPSTSSFVYDSNEYPPEKIGWHEGGDFETPIATPSHPRKASNQGAVPLDVSRLVTLPPPYPRHYPALNNKHPLLSNLRNEHRALADNSKIQEIKDAYIDQDYATQLEQQSAAKERRAKLRSSIQSKVADGSISYAEAAQAEADFDTEEAERGKANARSNFDLFEANVAHPLDAFISERLAKANASIAQLRAELDSRNEISDPNQAQEEGDEQPERLEKLTLLKWVFEAREQVHKELFELHAERSAKYSEVILTPFRVAKLQAKVDEAAAFFAKDSRDRHVKFAKDSLKRFEELQGLMEQNVSRGVEDQLSAFWDIAPGLLELVQQIPGSVEVLEIQIPEQEYTENPAYNEHPLQYLYSLLSHAQRSAYQFIESQTNLLCLLHEVRTATTKSRLRLLEVERGAVDPGNEGVKQEMAEARQAQEQFLTNDLKAKVGEVERQWGEALGDVLADVKGRVRGELEGSGGWEEGLEG</sequence>
<dbReference type="EMBL" id="JAWDJX010000013">
    <property type="protein sequence ID" value="KAK3054027.1"/>
    <property type="molecule type" value="Genomic_DNA"/>
</dbReference>
<name>A0AAJ0GDS8_9PEZI</name>
<feature type="compositionally biased region" description="Polar residues" evidence="2">
    <location>
        <begin position="308"/>
        <end position="334"/>
    </location>
</feature>
<comment type="caution">
    <text evidence="3">The sequence shown here is derived from an EMBL/GenBank/DDBJ whole genome shotgun (WGS) entry which is preliminary data.</text>
</comment>
<gene>
    <name evidence="3" type="ORF">LTR09_004804</name>
</gene>
<feature type="compositionally biased region" description="Polar residues" evidence="2">
    <location>
        <begin position="113"/>
        <end position="131"/>
    </location>
</feature>
<feature type="coiled-coil region" evidence="1">
    <location>
        <begin position="923"/>
        <end position="985"/>
    </location>
</feature>
<feature type="compositionally biased region" description="Polar residues" evidence="2">
    <location>
        <begin position="38"/>
        <end position="50"/>
    </location>
</feature>
<feature type="compositionally biased region" description="Polar residues" evidence="2">
    <location>
        <begin position="260"/>
        <end position="273"/>
    </location>
</feature>
<feature type="compositionally biased region" description="Basic and acidic residues" evidence="2">
    <location>
        <begin position="801"/>
        <end position="811"/>
    </location>
</feature>
<evidence type="ECO:0000313" key="4">
    <source>
        <dbReference type="Proteomes" id="UP001271007"/>
    </source>
</evidence>
<feature type="region of interest" description="Disordered" evidence="2">
    <location>
        <begin position="250"/>
        <end position="357"/>
    </location>
</feature>
<feature type="region of interest" description="Disordered" evidence="2">
    <location>
        <begin position="177"/>
        <end position="225"/>
    </location>
</feature>
<dbReference type="AlphaFoldDB" id="A0AAJ0GDS8"/>
<feature type="region of interest" description="Disordered" evidence="2">
    <location>
        <begin position="656"/>
        <end position="675"/>
    </location>
</feature>
<feature type="region of interest" description="Disordered" evidence="2">
    <location>
        <begin position="770"/>
        <end position="829"/>
    </location>
</feature>
<proteinExistence type="predicted"/>
<feature type="compositionally biased region" description="Polar residues" evidence="2">
    <location>
        <begin position="470"/>
        <end position="479"/>
    </location>
</feature>